<gene>
    <name evidence="2" type="ORF">CVO77_04150</name>
</gene>
<evidence type="ECO:0008006" key="4">
    <source>
        <dbReference type="Google" id="ProtNLM"/>
    </source>
</evidence>
<dbReference type="AlphaFoldDB" id="A0A2S8B5V2"/>
<evidence type="ECO:0000313" key="2">
    <source>
        <dbReference type="EMBL" id="PQM27765.1"/>
    </source>
</evidence>
<organism evidence="2 3">
    <name type="scientific">Sphingopyxis lindanitolerans</name>
    <dbReference type="NCBI Taxonomy" id="2054227"/>
    <lineage>
        <taxon>Bacteria</taxon>
        <taxon>Pseudomonadati</taxon>
        <taxon>Pseudomonadota</taxon>
        <taxon>Alphaproteobacteria</taxon>
        <taxon>Sphingomonadales</taxon>
        <taxon>Sphingomonadaceae</taxon>
        <taxon>Sphingopyxis</taxon>
    </lineage>
</organism>
<dbReference type="InterPro" id="IPR021312">
    <property type="entry name" value="DUF2889"/>
</dbReference>
<keyword evidence="3" id="KW-1185">Reference proteome</keyword>
<name>A0A2S8B5V2_9SPHN</name>
<proteinExistence type="predicted"/>
<dbReference type="EMBL" id="PHFW01000002">
    <property type="protein sequence ID" value="PQM27765.1"/>
    <property type="molecule type" value="Genomic_DNA"/>
</dbReference>
<evidence type="ECO:0000313" key="3">
    <source>
        <dbReference type="Proteomes" id="UP000238954"/>
    </source>
</evidence>
<dbReference type="Proteomes" id="UP000238954">
    <property type="component" value="Chromosome"/>
</dbReference>
<dbReference type="Pfam" id="PF11136">
    <property type="entry name" value="DUF2889"/>
    <property type="match status" value="1"/>
</dbReference>
<protein>
    <recommendedName>
        <fullName evidence="4">DUF2889 domain-containing protein</fullName>
    </recommendedName>
</protein>
<sequence length="341" mass="35915">MSRADVTLPAPPQFPIARGSAGPAPPRRPGSIRRTTSIDSEWPDGFGRSGMMTGRARDLVTDFAGEAAELAAGAFHIRASPLRAIEEIDVTPAHPRGSHLIGVRAGGASRSALVDALGDCRGSPLFQLLDDFSGASLVAKWIWSAWADDALAPRDEGDAAARRRRMVNICTGFAEGASSLTGDGGIDAPSSVEVGSLIDPADPLGWHAMADAPGRPHARRARRIDIWRAEGVLNVDAGFQDSGSHPGGGRSAIHEYRVHAEIDEVDGCLAALQILPLALPFRECPGAAIKAARMIGQPVAAFRQSTLEFLPGTLGCTHLNDVLRSFADIPLLAKSLPDAPR</sequence>
<comment type="caution">
    <text evidence="2">The sequence shown here is derived from an EMBL/GenBank/DDBJ whole genome shotgun (WGS) entry which is preliminary data.</text>
</comment>
<dbReference type="RefSeq" id="WP_105998027.1">
    <property type="nucleotide sequence ID" value="NZ_CM009578.1"/>
</dbReference>
<feature type="region of interest" description="Disordered" evidence="1">
    <location>
        <begin position="1"/>
        <end position="48"/>
    </location>
</feature>
<reference evidence="3" key="1">
    <citation type="submission" date="2017-11" db="EMBL/GenBank/DDBJ databases">
        <title>The complete genome sequence of Sphingopyxis pomeranensis sp. nov. strain WS5A3p.</title>
        <authorList>
            <person name="Kaminski M.A."/>
        </authorList>
    </citation>
    <scope>NUCLEOTIDE SEQUENCE [LARGE SCALE GENOMIC DNA]</scope>
    <source>
        <strain evidence="3">WS5A3p</strain>
    </source>
</reference>
<accession>A0A2S8B5V2</accession>
<evidence type="ECO:0000256" key="1">
    <source>
        <dbReference type="SAM" id="MobiDB-lite"/>
    </source>
</evidence>
<dbReference type="OrthoDB" id="7530149at2"/>